<name>A0A6J7SVG1_9ZZZZ</name>
<evidence type="ECO:0000313" key="8">
    <source>
        <dbReference type="EMBL" id="CAB5023374.1"/>
    </source>
</evidence>
<dbReference type="EC" id="2.5.1.54" evidence="2"/>
<dbReference type="SUPFAM" id="SSF51569">
    <property type="entry name" value="Aldolase"/>
    <property type="match status" value="1"/>
</dbReference>
<comment type="similarity">
    <text evidence="1">Belongs to the class-II DAHP synthase family.</text>
</comment>
<dbReference type="Gene3D" id="3.20.20.70">
    <property type="entry name" value="Aldolase class I"/>
    <property type="match status" value="1"/>
</dbReference>
<organism evidence="9">
    <name type="scientific">freshwater metagenome</name>
    <dbReference type="NCBI Taxonomy" id="449393"/>
    <lineage>
        <taxon>unclassified sequences</taxon>
        <taxon>metagenomes</taxon>
        <taxon>ecological metagenomes</taxon>
    </lineage>
</organism>
<dbReference type="EMBL" id="CAFBQG010000013">
    <property type="protein sequence ID" value="CAB5044782.1"/>
    <property type="molecule type" value="Genomic_DNA"/>
</dbReference>
<evidence type="ECO:0000313" key="5">
    <source>
        <dbReference type="EMBL" id="CAB4339524.1"/>
    </source>
</evidence>
<evidence type="ECO:0000256" key="3">
    <source>
        <dbReference type="ARBA" id="ARBA00022679"/>
    </source>
</evidence>
<dbReference type="EMBL" id="CAFBPK010000017">
    <property type="protein sequence ID" value="CAB5023374.1"/>
    <property type="molecule type" value="Genomic_DNA"/>
</dbReference>
<evidence type="ECO:0000256" key="1">
    <source>
        <dbReference type="ARBA" id="ARBA00008911"/>
    </source>
</evidence>
<reference evidence="9" key="1">
    <citation type="submission" date="2020-05" db="EMBL/GenBank/DDBJ databases">
        <authorList>
            <person name="Chiriac C."/>
            <person name="Salcher M."/>
            <person name="Ghai R."/>
            <person name="Kavagutti S V."/>
        </authorList>
    </citation>
    <scope>NUCLEOTIDE SEQUENCE</scope>
</reference>
<dbReference type="PANTHER" id="PTHR21337:SF0">
    <property type="entry name" value="PHOSPHO-2-DEHYDRO-3-DEOXYHEPTONATE ALDOLASE"/>
    <property type="match status" value="1"/>
</dbReference>
<gene>
    <name evidence="6" type="ORF">UFOPK3037_01046</name>
    <name evidence="7" type="ORF">UFOPK3278_01047</name>
    <name evidence="4" type="ORF">UFOPK3406_00656</name>
    <name evidence="5" type="ORF">UFOPK3925_00858</name>
    <name evidence="8" type="ORF">UFOPK4097_01070</name>
    <name evidence="9" type="ORF">UFOPK4301_00179</name>
</gene>
<dbReference type="Pfam" id="PF01474">
    <property type="entry name" value="DAHP_synth_2"/>
    <property type="match status" value="1"/>
</dbReference>
<dbReference type="EMBL" id="CAESAI010000012">
    <property type="protein sequence ID" value="CAB4336839.1"/>
    <property type="molecule type" value="Genomic_DNA"/>
</dbReference>
<sequence length="450" mass="48988">MTQISWPDLPAAQQPAWPDAAELLRAQEILAGLPPLVFAGECDDLTARLGAACQGDSFVLMGGDCAETFVANTADSIRARLKTVLQMAIVLTYGASLPVVKIGRIAGQYGKPRSSADETIDGVTLPSYRGDAVNGLEFTAESRIPDPMRLVSTYHASAATLNLVRAFTQGGYADLRQVHSWNQDFVSESTPGKRYEEMAAEIDRALAFMSACGADPDEFKRADFYASHEALLLDYEKPLTRTDSRTGNLYDVSGHFVWVGERTRDLAGAHIDFVSKITNPIGVKIGPKTTESDLLALLEKLNPNRIPGRLMFITRMGAGNIRDVLPKLIAAVQKTDQPVLWVCDPMHGNTKEAASGHKTRLLDDVIDEVRGFFEVHNAMGTHPGGIHIELTGDDVTECLGGVGGVSETDLPFRYETACDPRLNRVQSLDLAFQVADMLGKHKKSVTEFPK</sequence>
<accession>A0A6J7SVG1</accession>
<dbReference type="PANTHER" id="PTHR21337">
    <property type="entry name" value="PHOSPHO-2-DEHYDRO-3-DEOXYHEPTONATE ALDOLASE 1, 2"/>
    <property type="match status" value="1"/>
</dbReference>
<dbReference type="EMBL" id="CAFAAO010000013">
    <property type="protein sequence ID" value="CAB4807424.1"/>
    <property type="molecule type" value="Genomic_DNA"/>
</dbReference>
<proteinExistence type="inferred from homology"/>
<evidence type="ECO:0000256" key="2">
    <source>
        <dbReference type="ARBA" id="ARBA00012694"/>
    </source>
</evidence>
<evidence type="ECO:0000313" key="9">
    <source>
        <dbReference type="EMBL" id="CAB5044782.1"/>
    </source>
</evidence>
<dbReference type="AlphaFoldDB" id="A0A6J7SVG1"/>
<dbReference type="InterPro" id="IPR002480">
    <property type="entry name" value="DAHP_synth_2"/>
</dbReference>
<evidence type="ECO:0000313" key="4">
    <source>
        <dbReference type="EMBL" id="CAB4336839.1"/>
    </source>
</evidence>
<dbReference type="GO" id="GO:0003849">
    <property type="term" value="F:3-deoxy-7-phosphoheptulonate synthase activity"/>
    <property type="evidence" value="ECO:0007669"/>
    <property type="project" value="UniProtKB-EC"/>
</dbReference>
<dbReference type="GO" id="GO:0009073">
    <property type="term" value="P:aromatic amino acid family biosynthetic process"/>
    <property type="evidence" value="ECO:0007669"/>
    <property type="project" value="InterPro"/>
</dbReference>
<dbReference type="InterPro" id="IPR013785">
    <property type="entry name" value="Aldolase_TIM"/>
</dbReference>
<dbReference type="EMBL" id="CAESAD010000005">
    <property type="protein sequence ID" value="CAB4339524.1"/>
    <property type="molecule type" value="Genomic_DNA"/>
</dbReference>
<evidence type="ECO:0000313" key="6">
    <source>
        <dbReference type="EMBL" id="CAB4807424.1"/>
    </source>
</evidence>
<keyword evidence="3" id="KW-0808">Transferase</keyword>
<evidence type="ECO:0000313" key="7">
    <source>
        <dbReference type="EMBL" id="CAB4849499.1"/>
    </source>
</evidence>
<protein>
    <recommendedName>
        <fullName evidence="2">3-deoxy-7-phosphoheptulonate synthase</fullName>
        <ecNumber evidence="2">2.5.1.54</ecNumber>
    </recommendedName>
</protein>
<dbReference type="EMBL" id="CAFBIX010000047">
    <property type="protein sequence ID" value="CAB4849499.1"/>
    <property type="molecule type" value="Genomic_DNA"/>
</dbReference>
<dbReference type="NCBIfam" id="TIGR01358">
    <property type="entry name" value="DAHP_synth_II"/>
    <property type="match status" value="1"/>
</dbReference>